<dbReference type="Proteomes" id="UP001140217">
    <property type="component" value="Unassembled WGS sequence"/>
</dbReference>
<keyword evidence="4" id="KW-1185">Reference proteome</keyword>
<sequence length="113" mass="11992">MDPSNAAPGANPNPGPNANGEDVKDTKPDLAATEHISIKVASSDNSEIMFKIKRTTKLAKLMQAYCTRTGKSPDSVRFLADGERISGDSTPDTLGLEDGDTIDVMTEQIGGRQ</sequence>
<evidence type="ECO:0000259" key="2">
    <source>
        <dbReference type="PROSITE" id="PS50053"/>
    </source>
</evidence>
<proteinExistence type="predicted"/>
<organism evidence="3 4">
    <name type="scientific">Coemansia javaensis</name>
    <dbReference type="NCBI Taxonomy" id="2761396"/>
    <lineage>
        <taxon>Eukaryota</taxon>
        <taxon>Fungi</taxon>
        <taxon>Fungi incertae sedis</taxon>
        <taxon>Zoopagomycota</taxon>
        <taxon>Kickxellomycotina</taxon>
        <taxon>Kickxellomycetes</taxon>
        <taxon>Kickxellales</taxon>
        <taxon>Kickxellaceae</taxon>
        <taxon>Coemansia</taxon>
    </lineage>
</organism>
<evidence type="ECO:0000313" key="3">
    <source>
        <dbReference type="EMBL" id="KAJ2778420.1"/>
    </source>
</evidence>
<dbReference type="OrthoDB" id="442921at2759"/>
<feature type="domain" description="Ubiquitin-like" evidence="2">
    <location>
        <begin position="34"/>
        <end position="111"/>
    </location>
</feature>
<dbReference type="FunFam" id="3.10.20.90:FF:000202">
    <property type="entry name" value="Small ubiquitin-related modifier I"/>
    <property type="match status" value="1"/>
</dbReference>
<evidence type="ECO:0000256" key="1">
    <source>
        <dbReference type="SAM" id="MobiDB-lite"/>
    </source>
</evidence>
<dbReference type="CDD" id="cd16116">
    <property type="entry name" value="Ubl_Smt3_like"/>
    <property type="match status" value="1"/>
</dbReference>
<comment type="caution">
    <text evidence="3">The sequence shown here is derived from an EMBL/GenBank/DDBJ whole genome shotgun (WGS) entry which is preliminary data.</text>
</comment>
<dbReference type="AlphaFoldDB" id="A0A9W8H4E6"/>
<feature type="region of interest" description="Disordered" evidence="1">
    <location>
        <begin position="1"/>
        <end position="30"/>
    </location>
</feature>
<dbReference type="EMBL" id="JANBUL010000230">
    <property type="protein sequence ID" value="KAJ2778420.1"/>
    <property type="molecule type" value="Genomic_DNA"/>
</dbReference>
<evidence type="ECO:0000313" key="4">
    <source>
        <dbReference type="Proteomes" id="UP001140217"/>
    </source>
</evidence>
<dbReference type="InterPro" id="IPR029071">
    <property type="entry name" value="Ubiquitin-like_domsf"/>
</dbReference>
<reference evidence="3" key="1">
    <citation type="submission" date="2022-07" db="EMBL/GenBank/DDBJ databases">
        <title>Phylogenomic reconstructions and comparative analyses of Kickxellomycotina fungi.</title>
        <authorList>
            <person name="Reynolds N.K."/>
            <person name="Stajich J.E."/>
            <person name="Barry K."/>
            <person name="Grigoriev I.V."/>
            <person name="Crous P."/>
            <person name="Smith M.E."/>
        </authorList>
    </citation>
    <scope>NUCLEOTIDE SEQUENCE</scope>
    <source>
        <strain evidence="3">NBRC 105414</strain>
    </source>
</reference>
<dbReference type="PROSITE" id="PS50053">
    <property type="entry name" value="UBIQUITIN_2"/>
    <property type="match status" value="1"/>
</dbReference>
<gene>
    <name evidence="3" type="primary">SMT3</name>
    <name evidence="3" type="ORF">H4R18_004612</name>
</gene>
<dbReference type="SMART" id="SM00213">
    <property type="entry name" value="UBQ"/>
    <property type="match status" value="1"/>
</dbReference>
<dbReference type="PANTHER" id="PTHR10562">
    <property type="entry name" value="SMALL UBIQUITIN-RELATED MODIFIER"/>
    <property type="match status" value="1"/>
</dbReference>
<dbReference type="SUPFAM" id="SSF54236">
    <property type="entry name" value="Ubiquitin-like"/>
    <property type="match status" value="1"/>
</dbReference>
<accession>A0A9W8H4E6</accession>
<dbReference type="Pfam" id="PF11976">
    <property type="entry name" value="Rad60-SLD"/>
    <property type="match status" value="1"/>
</dbReference>
<dbReference type="InterPro" id="IPR022617">
    <property type="entry name" value="Rad60/SUMO-like_dom"/>
</dbReference>
<name>A0A9W8H4E6_9FUNG</name>
<protein>
    <submittedName>
        <fullName evidence="3">SUMO protein smt3</fullName>
    </submittedName>
</protein>
<dbReference type="InterPro" id="IPR000626">
    <property type="entry name" value="Ubiquitin-like_dom"/>
</dbReference>
<dbReference type="Gene3D" id="3.10.20.90">
    <property type="entry name" value="Phosphatidylinositol 3-kinase Catalytic Subunit, Chain A, domain 1"/>
    <property type="match status" value="1"/>
</dbReference>
<feature type="compositionally biased region" description="Low complexity" evidence="1">
    <location>
        <begin position="1"/>
        <end position="20"/>
    </location>
</feature>